<gene>
    <name evidence="1" type="ORF">ERS852429_02603</name>
</gene>
<dbReference type="EMBL" id="CYXP01000006">
    <property type="protein sequence ID" value="CUN22051.1"/>
    <property type="molecule type" value="Genomic_DNA"/>
</dbReference>
<evidence type="ECO:0000313" key="1">
    <source>
        <dbReference type="EMBL" id="CUN22051.1"/>
    </source>
</evidence>
<name>A0A173V459_PARDI</name>
<reference evidence="1 2" key="1">
    <citation type="submission" date="2015-09" db="EMBL/GenBank/DDBJ databases">
        <authorList>
            <consortium name="Pathogen Informatics"/>
        </authorList>
    </citation>
    <scope>NUCLEOTIDE SEQUENCE [LARGE SCALE GENOMIC DNA]</scope>
    <source>
        <strain evidence="1 2">2789STDY5608872</strain>
    </source>
</reference>
<accession>A0A173V459</accession>
<evidence type="ECO:0000313" key="2">
    <source>
        <dbReference type="Proteomes" id="UP000095591"/>
    </source>
</evidence>
<organism evidence="1 2">
    <name type="scientific">Parabacteroides distasonis</name>
    <dbReference type="NCBI Taxonomy" id="823"/>
    <lineage>
        <taxon>Bacteria</taxon>
        <taxon>Pseudomonadati</taxon>
        <taxon>Bacteroidota</taxon>
        <taxon>Bacteroidia</taxon>
        <taxon>Bacteroidales</taxon>
        <taxon>Tannerellaceae</taxon>
        <taxon>Parabacteroides</taxon>
    </lineage>
</organism>
<dbReference type="AlphaFoldDB" id="A0A173V459"/>
<sequence length="73" mass="8837">MNINEYVECLNQAYDIKCPICGRKPSYELRSMKILYQKGCEHDEIFDLVNQRLDMLIHRYDPPYLDLKVLRDR</sequence>
<proteinExistence type="predicted"/>
<protein>
    <submittedName>
        <fullName evidence="1">Uncharacterized protein</fullName>
    </submittedName>
</protein>
<dbReference type="Proteomes" id="UP000095591">
    <property type="component" value="Unassembled WGS sequence"/>
</dbReference>